<keyword evidence="3" id="KW-0677">Repeat</keyword>
<dbReference type="Pfam" id="PF00515">
    <property type="entry name" value="TPR_1"/>
    <property type="match status" value="1"/>
</dbReference>
<dbReference type="OrthoDB" id="66418at2759"/>
<dbReference type="PANTHER" id="PTHR46208">
    <property type="entry name" value="MITOCHONDRIAL IMPORT RECEPTOR SUBUNIT TOM70"/>
    <property type="match status" value="1"/>
</dbReference>
<evidence type="ECO:0000256" key="5">
    <source>
        <dbReference type="ARBA" id="ARBA00022803"/>
    </source>
</evidence>
<dbReference type="GO" id="GO:0030150">
    <property type="term" value="P:protein import into mitochondrial matrix"/>
    <property type="evidence" value="ECO:0007669"/>
    <property type="project" value="TreeGrafter"/>
</dbReference>
<dbReference type="AlphaFoldDB" id="T1KBH6"/>
<evidence type="ECO:0008006" key="13">
    <source>
        <dbReference type="Google" id="ProtNLM"/>
    </source>
</evidence>
<evidence type="ECO:0000256" key="6">
    <source>
        <dbReference type="ARBA" id="ARBA00022989"/>
    </source>
</evidence>
<keyword evidence="7" id="KW-0496">Mitochondrion</keyword>
<dbReference type="SUPFAM" id="SSF48452">
    <property type="entry name" value="TPR-like"/>
    <property type="match status" value="2"/>
</dbReference>
<evidence type="ECO:0000313" key="12">
    <source>
        <dbReference type="Proteomes" id="UP000015104"/>
    </source>
</evidence>
<keyword evidence="5 10" id="KW-0802">TPR repeat</keyword>
<organism evidence="11 12">
    <name type="scientific">Tetranychus urticae</name>
    <name type="common">Two-spotted spider mite</name>
    <dbReference type="NCBI Taxonomy" id="32264"/>
    <lineage>
        <taxon>Eukaryota</taxon>
        <taxon>Metazoa</taxon>
        <taxon>Ecdysozoa</taxon>
        <taxon>Arthropoda</taxon>
        <taxon>Chelicerata</taxon>
        <taxon>Arachnida</taxon>
        <taxon>Acari</taxon>
        <taxon>Acariformes</taxon>
        <taxon>Trombidiformes</taxon>
        <taxon>Prostigmata</taxon>
        <taxon>Eleutherengona</taxon>
        <taxon>Raphignathae</taxon>
        <taxon>Tetranychoidea</taxon>
        <taxon>Tetranychidae</taxon>
        <taxon>Tetranychus</taxon>
    </lineage>
</organism>
<dbReference type="Proteomes" id="UP000015104">
    <property type="component" value="Unassembled WGS sequence"/>
</dbReference>
<keyword evidence="2" id="KW-0812">Transmembrane</keyword>
<dbReference type="InterPro" id="IPR019734">
    <property type="entry name" value="TPR_rpt"/>
</dbReference>
<evidence type="ECO:0000256" key="3">
    <source>
        <dbReference type="ARBA" id="ARBA00022737"/>
    </source>
</evidence>
<sequence length="563" mass="63839">MSFSTLTKGLPKFLSKPVNDDLSTRGNGLEKWQIALLIGSPIVIGAVFYYYHNRKTIHRNDKKLPRDKLKKDGYADANQVTELTDPYNLAIYHKNQGNKLFKQGKYDEALDCYSKAIECCPKDKTSDLSIFYQNRAAVYETNKNYEAVVEECSKAIKLNRKYIKALQRRAKAYESMGYISDALRDITAVDILEGFQNKNNLLMTDRLLKQLSKTKSKEYFSNRPFSMPSKHFIKNYFSSYCRDPLVKNTEDLDGDKLYSILEELRSEKLLEEKPGNASAKCSLLEGTIDILKGNISEGERKLELILGFGDVDIDVKVNALIKLGTIKVQEVDGNSEGLNSALDCFKQAIELDSNNQDIYIHRAQIYLLAEKIDEALEDLEKCCSLAPDFPSAISQRLYVTYRIAFRSEDYERIKELLKGFEDALAQFPTSTEVYSLYAQMLTEQGDYAKADKLFLKAIECDPKDANLIVHRGILAMQTNFDFEKARDLLEQALKIDNKCTFAHEMLGTLEVQRGNLTKGIECFDKALENSSTEMDCAHLFSLREAAVAQISAVESLGISLTPR</sequence>
<keyword evidence="12" id="KW-1185">Reference proteome</keyword>
<dbReference type="KEGG" id="tut:107362713"/>
<feature type="repeat" description="TPR" evidence="10">
    <location>
        <begin position="431"/>
        <end position="464"/>
    </location>
</feature>
<dbReference type="PROSITE" id="PS50005">
    <property type="entry name" value="TPR"/>
    <property type="match status" value="3"/>
</dbReference>
<dbReference type="OMA" id="QWRGDIE"/>
<dbReference type="SMART" id="SM00386">
    <property type="entry name" value="HAT"/>
    <property type="match status" value="6"/>
</dbReference>
<dbReference type="GO" id="GO:0006396">
    <property type="term" value="P:RNA processing"/>
    <property type="evidence" value="ECO:0007669"/>
    <property type="project" value="InterPro"/>
</dbReference>
<dbReference type="Gene3D" id="1.25.40.10">
    <property type="entry name" value="Tetratricopeptide repeat domain"/>
    <property type="match status" value="2"/>
</dbReference>
<evidence type="ECO:0000256" key="7">
    <source>
        <dbReference type="ARBA" id="ARBA00023128"/>
    </source>
</evidence>
<accession>T1KBH6</accession>
<keyword evidence="6" id="KW-1133">Transmembrane helix</keyword>
<evidence type="ECO:0000256" key="1">
    <source>
        <dbReference type="ARBA" id="ARBA00004572"/>
    </source>
</evidence>
<dbReference type="Pfam" id="PF14559">
    <property type="entry name" value="TPR_19"/>
    <property type="match status" value="1"/>
</dbReference>
<feature type="repeat" description="TPR" evidence="10">
    <location>
        <begin position="356"/>
        <end position="389"/>
    </location>
</feature>
<evidence type="ECO:0000256" key="10">
    <source>
        <dbReference type="PROSITE-ProRule" id="PRU00339"/>
    </source>
</evidence>
<reference evidence="12" key="1">
    <citation type="submission" date="2011-08" db="EMBL/GenBank/DDBJ databases">
        <authorList>
            <person name="Rombauts S."/>
        </authorList>
    </citation>
    <scope>NUCLEOTIDE SEQUENCE</scope>
    <source>
        <strain evidence="12">London</strain>
    </source>
</reference>
<dbReference type="PANTHER" id="PTHR46208:SF1">
    <property type="entry name" value="MITOCHONDRIAL IMPORT RECEPTOR SUBUNIT TOM70"/>
    <property type="match status" value="1"/>
</dbReference>
<evidence type="ECO:0000256" key="9">
    <source>
        <dbReference type="ARBA" id="ARBA00038030"/>
    </source>
</evidence>
<dbReference type="GO" id="GO:0005741">
    <property type="term" value="C:mitochondrial outer membrane"/>
    <property type="evidence" value="ECO:0007669"/>
    <property type="project" value="UniProtKB-SubCell"/>
</dbReference>
<protein>
    <recommendedName>
        <fullName evidence="13">Mitochondrial import receptor subunit TOM70</fullName>
    </recommendedName>
</protein>
<proteinExistence type="inferred from homology"/>
<evidence type="ECO:0000256" key="4">
    <source>
        <dbReference type="ARBA" id="ARBA00022787"/>
    </source>
</evidence>
<dbReference type="GO" id="GO:0030943">
    <property type="term" value="F:mitochondrion targeting sequence binding"/>
    <property type="evidence" value="ECO:0007669"/>
    <property type="project" value="TreeGrafter"/>
</dbReference>
<comment type="similarity">
    <text evidence="9">Belongs to the Tom70 family.</text>
</comment>
<dbReference type="EMBL" id="CAEY01001951">
    <property type="status" value="NOT_ANNOTATED_CDS"/>
    <property type="molecule type" value="Genomic_DNA"/>
</dbReference>
<feature type="repeat" description="TPR" evidence="10">
    <location>
        <begin position="90"/>
        <end position="123"/>
    </location>
</feature>
<evidence type="ECO:0000256" key="8">
    <source>
        <dbReference type="ARBA" id="ARBA00023136"/>
    </source>
</evidence>
<dbReference type="HOGENOM" id="CLU_017516_2_0_1"/>
<evidence type="ECO:0000313" key="11">
    <source>
        <dbReference type="EnsemblMetazoa" id="tetur08g04120.1"/>
    </source>
</evidence>
<dbReference type="InterPro" id="IPR011990">
    <property type="entry name" value="TPR-like_helical_dom_sf"/>
</dbReference>
<comment type="subcellular location">
    <subcellularLocation>
        <location evidence="1">Mitochondrion outer membrane</location>
        <topology evidence="1">Single-pass membrane protein</topology>
    </subcellularLocation>
</comment>
<dbReference type="GO" id="GO:0008320">
    <property type="term" value="F:protein transmembrane transporter activity"/>
    <property type="evidence" value="ECO:0007669"/>
    <property type="project" value="TreeGrafter"/>
</dbReference>
<name>T1KBH6_TETUR</name>
<keyword evidence="4" id="KW-1000">Mitochondrion outer membrane</keyword>
<dbReference type="STRING" id="32264.T1KBH6"/>
<dbReference type="InterPro" id="IPR003107">
    <property type="entry name" value="HAT"/>
</dbReference>
<evidence type="ECO:0000256" key="2">
    <source>
        <dbReference type="ARBA" id="ARBA00022692"/>
    </source>
</evidence>
<dbReference type="EnsemblMetazoa" id="tetur08g04120.1">
    <property type="protein sequence ID" value="tetur08g04120.1"/>
    <property type="gene ID" value="tetur08g04120"/>
</dbReference>
<gene>
    <name evidence="11" type="primary">107362713</name>
</gene>
<dbReference type="SMART" id="SM00028">
    <property type="entry name" value="TPR"/>
    <property type="match status" value="7"/>
</dbReference>
<keyword evidence="8" id="KW-0472">Membrane</keyword>
<dbReference type="GO" id="GO:0045039">
    <property type="term" value="P:protein insertion into mitochondrial inner membrane"/>
    <property type="evidence" value="ECO:0007669"/>
    <property type="project" value="TreeGrafter"/>
</dbReference>
<dbReference type="eggNOG" id="KOG0547">
    <property type="taxonomic scope" value="Eukaryota"/>
</dbReference>
<reference evidence="11" key="2">
    <citation type="submission" date="2015-06" db="UniProtKB">
        <authorList>
            <consortium name="EnsemblMetazoa"/>
        </authorList>
    </citation>
    <scope>IDENTIFICATION</scope>
</reference>
<dbReference type="Pfam" id="PF13181">
    <property type="entry name" value="TPR_8"/>
    <property type="match status" value="2"/>
</dbReference>